<accession>A0A0D0CZH4</accession>
<feature type="non-terminal residue" evidence="1">
    <location>
        <position position="1"/>
    </location>
</feature>
<dbReference type="STRING" id="930991.A0A0D0CZH4"/>
<dbReference type="EMBL" id="KN827342">
    <property type="protein sequence ID" value="KIK76696.1"/>
    <property type="molecule type" value="Genomic_DNA"/>
</dbReference>
<protein>
    <submittedName>
        <fullName evidence="1">Uncharacterized protein</fullName>
    </submittedName>
</protein>
<dbReference type="HOGENOM" id="CLU_1582398_0_0_1"/>
<name>A0A0D0CZH4_9AGAM</name>
<dbReference type="Proteomes" id="UP000054538">
    <property type="component" value="Unassembled WGS sequence"/>
</dbReference>
<evidence type="ECO:0000313" key="1">
    <source>
        <dbReference type="EMBL" id="KIK76696.1"/>
    </source>
</evidence>
<organism evidence="1 2">
    <name type="scientific">Paxillus rubicundulus Ve08.2h10</name>
    <dbReference type="NCBI Taxonomy" id="930991"/>
    <lineage>
        <taxon>Eukaryota</taxon>
        <taxon>Fungi</taxon>
        <taxon>Dikarya</taxon>
        <taxon>Basidiomycota</taxon>
        <taxon>Agaricomycotina</taxon>
        <taxon>Agaricomycetes</taxon>
        <taxon>Agaricomycetidae</taxon>
        <taxon>Boletales</taxon>
        <taxon>Paxilineae</taxon>
        <taxon>Paxillaceae</taxon>
        <taxon>Paxillus</taxon>
    </lineage>
</organism>
<keyword evidence="2" id="KW-1185">Reference proteome</keyword>
<sequence length="169" mass="18765">ETLAIRKWLVDDVKTKGFIHHFLSTLICQIVPNDQATTARAIWDIIGRHYGCKDLSTQFVIRKQLATLHMKDASDASRYVGEHLSLRCHLLNSDGWAGPEALKPKPYVGPIQGFGGLRAGLEFGGGPSLGPKPGLYLYNFVVPGGCHKYYVTLILFGNPLPRQWHTVIL</sequence>
<proteinExistence type="predicted"/>
<reference evidence="1 2" key="1">
    <citation type="submission" date="2014-04" db="EMBL/GenBank/DDBJ databases">
        <authorList>
            <consortium name="DOE Joint Genome Institute"/>
            <person name="Kuo A."/>
            <person name="Kohler A."/>
            <person name="Jargeat P."/>
            <person name="Nagy L.G."/>
            <person name="Floudas D."/>
            <person name="Copeland A."/>
            <person name="Barry K.W."/>
            <person name="Cichocki N."/>
            <person name="Veneault-Fourrey C."/>
            <person name="LaButti K."/>
            <person name="Lindquist E.A."/>
            <person name="Lipzen A."/>
            <person name="Lundell T."/>
            <person name="Morin E."/>
            <person name="Murat C."/>
            <person name="Sun H."/>
            <person name="Tunlid A."/>
            <person name="Henrissat B."/>
            <person name="Grigoriev I.V."/>
            <person name="Hibbett D.S."/>
            <person name="Martin F."/>
            <person name="Nordberg H.P."/>
            <person name="Cantor M.N."/>
            <person name="Hua S.X."/>
        </authorList>
    </citation>
    <scope>NUCLEOTIDE SEQUENCE [LARGE SCALE GENOMIC DNA]</scope>
    <source>
        <strain evidence="1 2">Ve08.2h10</strain>
    </source>
</reference>
<dbReference type="AlphaFoldDB" id="A0A0D0CZH4"/>
<dbReference type="InParanoid" id="A0A0D0CZH4"/>
<evidence type="ECO:0000313" key="2">
    <source>
        <dbReference type="Proteomes" id="UP000054538"/>
    </source>
</evidence>
<reference evidence="2" key="2">
    <citation type="submission" date="2015-01" db="EMBL/GenBank/DDBJ databases">
        <title>Evolutionary Origins and Diversification of the Mycorrhizal Mutualists.</title>
        <authorList>
            <consortium name="DOE Joint Genome Institute"/>
            <consortium name="Mycorrhizal Genomics Consortium"/>
            <person name="Kohler A."/>
            <person name="Kuo A."/>
            <person name="Nagy L.G."/>
            <person name="Floudas D."/>
            <person name="Copeland A."/>
            <person name="Barry K.W."/>
            <person name="Cichocki N."/>
            <person name="Veneault-Fourrey C."/>
            <person name="LaButti K."/>
            <person name="Lindquist E.A."/>
            <person name="Lipzen A."/>
            <person name="Lundell T."/>
            <person name="Morin E."/>
            <person name="Murat C."/>
            <person name="Riley R."/>
            <person name="Ohm R."/>
            <person name="Sun H."/>
            <person name="Tunlid A."/>
            <person name="Henrissat B."/>
            <person name="Grigoriev I.V."/>
            <person name="Hibbett D.S."/>
            <person name="Martin F."/>
        </authorList>
    </citation>
    <scope>NUCLEOTIDE SEQUENCE [LARGE SCALE GENOMIC DNA]</scope>
    <source>
        <strain evidence="2">Ve08.2h10</strain>
    </source>
</reference>
<gene>
    <name evidence="1" type="ORF">PAXRUDRAFT_169082</name>
</gene>